<geneLocation type="plasmid" evidence="2 4">
    <name>24</name>
</geneLocation>
<gene>
    <name evidence="1" type="ORF">Lade_1766</name>
    <name evidence="2" type="ORF">NCTC12735_01482</name>
</gene>
<dbReference type="PATRIC" id="fig|45056.6.peg.1824"/>
<evidence type="ECO:0000313" key="2">
    <source>
        <dbReference type="EMBL" id="VEH85840.1"/>
    </source>
</evidence>
<accession>A0A0W0R089</accession>
<dbReference type="Gene3D" id="3.30.70.890">
    <property type="entry name" value="GHMP kinase, C-terminal domain"/>
    <property type="match status" value="1"/>
</dbReference>
<reference evidence="1 3" key="1">
    <citation type="submission" date="2015-11" db="EMBL/GenBank/DDBJ databases">
        <title>Identification of large and diverse effector repertoires of 38 Legionella species.</title>
        <authorList>
            <person name="Burstein D."/>
            <person name="Amaro F."/>
            <person name="Zusman T."/>
            <person name="Lifshitz Z."/>
            <person name="Cohen O."/>
            <person name="Gilbert J.A."/>
            <person name="Pupko T."/>
            <person name="Shuman H.A."/>
            <person name="Segal G."/>
        </authorList>
    </citation>
    <scope>NUCLEOTIDE SEQUENCE [LARGE SCALE GENOMIC DNA]</scope>
    <source>
        <strain evidence="1 3">1762-AUS-E</strain>
    </source>
</reference>
<dbReference type="Proteomes" id="UP000054859">
    <property type="component" value="Unassembled WGS sequence"/>
</dbReference>
<dbReference type="InterPro" id="IPR020568">
    <property type="entry name" value="Ribosomal_Su5_D2-typ_SF"/>
</dbReference>
<sequence length="282" mass="31388">MPCEVKIPAKTFLIGEYVALLGGPAILLNTSPYFSLKIRQSKGLAGIHKDSPAGKWWQKYGSKDTGIQFDDPYFQKGGLGASSAQFIGMYSIKNDIIDEEKLLSDYYQFAWNGEGLRPSAYDILAQTKKYPCVFIEKNKNDIEEWGWPFSDLGFLLIHTGKKIATHNHLQVLQLTENVNTLKDTVYKAKTAFLTKDSSLLTAAINTYYQQLNALHLVASHTQDIVNLINKMPGVLACKGCGALGADTILVFVAQNKLESICQKLKKMKLDIIATQQDLIYAL</sequence>
<keyword evidence="3" id="KW-1185">Reference proteome</keyword>
<dbReference type="STRING" id="45056.Lade_1766"/>
<evidence type="ECO:0000313" key="1">
    <source>
        <dbReference type="EMBL" id="KTC64472.1"/>
    </source>
</evidence>
<evidence type="ECO:0000313" key="4">
    <source>
        <dbReference type="Proteomes" id="UP000281170"/>
    </source>
</evidence>
<dbReference type="KEGG" id="ladl:NCTC12735_01482"/>
<dbReference type="SUPFAM" id="SSF54211">
    <property type="entry name" value="Ribosomal protein S5 domain 2-like"/>
    <property type="match status" value="1"/>
</dbReference>
<keyword evidence="2" id="KW-0614">Plasmid</keyword>
<dbReference type="SUPFAM" id="SSF55060">
    <property type="entry name" value="GHMP Kinase, C-terminal domain"/>
    <property type="match status" value="1"/>
</dbReference>
<dbReference type="InterPro" id="IPR036554">
    <property type="entry name" value="GHMP_kinase_C_sf"/>
</dbReference>
<reference evidence="2 4" key="2">
    <citation type="submission" date="2018-12" db="EMBL/GenBank/DDBJ databases">
        <authorList>
            <consortium name="Pathogen Informatics"/>
        </authorList>
    </citation>
    <scope>NUCLEOTIDE SEQUENCE [LARGE SCALE GENOMIC DNA]</scope>
    <source>
        <strain evidence="2 4">NCTC12735</strain>
        <plasmid evidence="4">24</plasmid>
    </source>
</reference>
<protein>
    <recommendedName>
        <fullName evidence="5">Mevalonate kinase</fullName>
    </recommendedName>
</protein>
<organism evidence="1 3">
    <name type="scientific">Legionella adelaidensis</name>
    <dbReference type="NCBI Taxonomy" id="45056"/>
    <lineage>
        <taxon>Bacteria</taxon>
        <taxon>Pseudomonadati</taxon>
        <taxon>Pseudomonadota</taxon>
        <taxon>Gammaproteobacteria</taxon>
        <taxon>Legionellales</taxon>
        <taxon>Legionellaceae</taxon>
        <taxon>Legionella</taxon>
    </lineage>
</organism>
<evidence type="ECO:0000313" key="3">
    <source>
        <dbReference type="Proteomes" id="UP000054859"/>
    </source>
</evidence>
<dbReference type="EMBL" id="LNKA01000019">
    <property type="protein sequence ID" value="KTC64472.1"/>
    <property type="molecule type" value="Genomic_DNA"/>
</dbReference>
<evidence type="ECO:0008006" key="5">
    <source>
        <dbReference type="Google" id="ProtNLM"/>
    </source>
</evidence>
<dbReference type="EMBL" id="LR134433">
    <property type="protein sequence ID" value="VEH85840.1"/>
    <property type="molecule type" value="Genomic_DNA"/>
</dbReference>
<dbReference type="AlphaFoldDB" id="A0A0W0R089"/>
<dbReference type="Proteomes" id="UP000281170">
    <property type="component" value="Plasmid 24"/>
</dbReference>
<name>A0A0W0R089_9GAMM</name>
<proteinExistence type="predicted"/>